<dbReference type="Proteomes" id="UP000294543">
    <property type="component" value="Unassembled WGS sequence"/>
</dbReference>
<dbReference type="InterPro" id="IPR050223">
    <property type="entry name" value="D-isomer_2-hydroxyacid_DH"/>
</dbReference>
<proteinExistence type="inferred from homology"/>
<gene>
    <name evidence="7" type="ORF">E1294_22200</name>
</gene>
<dbReference type="Pfam" id="PF00389">
    <property type="entry name" value="2-Hacid_dh"/>
    <property type="match status" value="1"/>
</dbReference>
<dbReference type="InterPro" id="IPR006140">
    <property type="entry name" value="D-isomer_DH_NAD-bd"/>
</dbReference>
<dbReference type="SUPFAM" id="SSF52283">
    <property type="entry name" value="Formate/glycerate dehydrogenase catalytic domain-like"/>
    <property type="match status" value="1"/>
</dbReference>
<evidence type="ECO:0000256" key="3">
    <source>
        <dbReference type="ARBA" id="ARBA00023027"/>
    </source>
</evidence>
<dbReference type="CDD" id="cd12167">
    <property type="entry name" value="2-Hacid_dh_8"/>
    <property type="match status" value="1"/>
</dbReference>
<sequence length="324" mass="34832">MQHNLFDEIFPTDLRRRLAGLVELPDVVLRDLRETLSDVDVLITGWGCPRIDAAVLDRAPRLRAIAHAAGSVKGHLAPEVFERGIVVSSAAAANAVPVADYTMSMLVLAAKSVPRRARAYATGHWPDGLRPGLPHPGERAGLRDATVGVVGASRVGRLVIERLRPYGGTLLLNDPHLDAHQARELGCELVELDELCRRAGLVTLHAPALPETYRLLDKRRLSLLPDGATLINTARGTLVDTDALTAECVSGRLNAVLDVTDPEPLPPAHALLAAPGVWVTPHVSGARGSELRLLGEYAVGEVERFVAGRPLHGQVRLDDLTRVA</sequence>
<evidence type="ECO:0000259" key="6">
    <source>
        <dbReference type="Pfam" id="PF02826"/>
    </source>
</evidence>
<dbReference type="PANTHER" id="PTHR10996">
    <property type="entry name" value="2-HYDROXYACID DEHYDROGENASE-RELATED"/>
    <property type="match status" value="1"/>
</dbReference>
<evidence type="ECO:0000256" key="1">
    <source>
        <dbReference type="ARBA" id="ARBA00005854"/>
    </source>
</evidence>
<dbReference type="AlphaFoldDB" id="A0A4R4WPR3"/>
<keyword evidence="8" id="KW-1185">Reference proteome</keyword>
<protein>
    <submittedName>
        <fullName evidence="7">Hydroxyacid dehydrogenase</fullName>
    </submittedName>
</protein>
<reference evidence="7 8" key="1">
    <citation type="submission" date="2019-03" db="EMBL/GenBank/DDBJ databases">
        <title>Draft genome sequences of novel Actinobacteria.</title>
        <authorList>
            <person name="Sahin N."/>
            <person name="Ay H."/>
            <person name="Saygin H."/>
        </authorList>
    </citation>
    <scope>NUCLEOTIDE SEQUENCE [LARGE SCALE GENOMIC DNA]</scope>
    <source>
        <strain evidence="7 8">KC712</strain>
    </source>
</reference>
<evidence type="ECO:0000313" key="7">
    <source>
        <dbReference type="EMBL" id="TDD19133.1"/>
    </source>
</evidence>
<dbReference type="PANTHER" id="PTHR10996:SF178">
    <property type="entry name" value="2-HYDROXYACID DEHYDROGENASE YGL185C-RELATED"/>
    <property type="match status" value="1"/>
</dbReference>
<keyword evidence="3" id="KW-0520">NAD</keyword>
<evidence type="ECO:0000259" key="5">
    <source>
        <dbReference type="Pfam" id="PF00389"/>
    </source>
</evidence>
<dbReference type="GO" id="GO:0030267">
    <property type="term" value="F:glyoxylate reductase (NADPH) activity"/>
    <property type="evidence" value="ECO:0007669"/>
    <property type="project" value="TreeGrafter"/>
</dbReference>
<organism evidence="7 8">
    <name type="scientific">Nonomuraea diastatica</name>
    <dbReference type="NCBI Taxonomy" id="1848329"/>
    <lineage>
        <taxon>Bacteria</taxon>
        <taxon>Bacillati</taxon>
        <taxon>Actinomycetota</taxon>
        <taxon>Actinomycetes</taxon>
        <taxon>Streptosporangiales</taxon>
        <taxon>Streptosporangiaceae</taxon>
        <taxon>Nonomuraea</taxon>
    </lineage>
</organism>
<dbReference type="Gene3D" id="3.40.50.720">
    <property type="entry name" value="NAD(P)-binding Rossmann-like Domain"/>
    <property type="match status" value="2"/>
</dbReference>
<dbReference type="GO" id="GO:0005829">
    <property type="term" value="C:cytosol"/>
    <property type="evidence" value="ECO:0007669"/>
    <property type="project" value="TreeGrafter"/>
</dbReference>
<comment type="caution">
    <text evidence="7">The sequence shown here is derived from an EMBL/GenBank/DDBJ whole genome shotgun (WGS) entry which is preliminary data.</text>
</comment>
<dbReference type="Pfam" id="PF02826">
    <property type="entry name" value="2-Hacid_dh_C"/>
    <property type="match status" value="1"/>
</dbReference>
<dbReference type="EMBL" id="SMKP01000062">
    <property type="protein sequence ID" value="TDD19133.1"/>
    <property type="molecule type" value="Genomic_DNA"/>
</dbReference>
<keyword evidence="2 4" id="KW-0560">Oxidoreductase</keyword>
<comment type="similarity">
    <text evidence="1 4">Belongs to the D-isomer specific 2-hydroxyacid dehydrogenase family.</text>
</comment>
<accession>A0A4R4WPR3</accession>
<feature type="domain" description="D-isomer specific 2-hydroxyacid dehydrogenase NAD-binding" evidence="6">
    <location>
        <begin position="104"/>
        <end position="284"/>
    </location>
</feature>
<dbReference type="GO" id="GO:0051287">
    <property type="term" value="F:NAD binding"/>
    <property type="evidence" value="ECO:0007669"/>
    <property type="project" value="InterPro"/>
</dbReference>
<dbReference type="GO" id="GO:0016618">
    <property type="term" value="F:hydroxypyruvate reductase [NAD(P)H] activity"/>
    <property type="evidence" value="ECO:0007669"/>
    <property type="project" value="TreeGrafter"/>
</dbReference>
<dbReference type="InterPro" id="IPR006139">
    <property type="entry name" value="D-isomer_2_OHA_DH_cat_dom"/>
</dbReference>
<feature type="domain" description="D-isomer specific 2-hydroxyacid dehydrogenase catalytic" evidence="5">
    <location>
        <begin position="31"/>
        <end position="285"/>
    </location>
</feature>
<evidence type="ECO:0000256" key="4">
    <source>
        <dbReference type="RuleBase" id="RU003719"/>
    </source>
</evidence>
<dbReference type="SUPFAM" id="SSF51735">
    <property type="entry name" value="NAD(P)-binding Rossmann-fold domains"/>
    <property type="match status" value="1"/>
</dbReference>
<dbReference type="OrthoDB" id="4324715at2"/>
<evidence type="ECO:0000313" key="8">
    <source>
        <dbReference type="Proteomes" id="UP000294543"/>
    </source>
</evidence>
<dbReference type="InterPro" id="IPR036291">
    <property type="entry name" value="NAD(P)-bd_dom_sf"/>
</dbReference>
<evidence type="ECO:0000256" key="2">
    <source>
        <dbReference type="ARBA" id="ARBA00023002"/>
    </source>
</evidence>
<name>A0A4R4WPR3_9ACTN</name>